<dbReference type="InterPro" id="IPR016040">
    <property type="entry name" value="NAD(P)-bd_dom"/>
</dbReference>
<dbReference type="PANTHER" id="PTHR43000">
    <property type="entry name" value="DTDP-D-GLUCOSE 4,6-DEHYDRATASE-RELATED"/>
    <property type="match status" value="1"/>
</dbReference>
<feature type="domain" description="NAD(P)-binding" evidence="1">
    <location>
        <begin position="16"/>
        <end position="285"/>
    </location>
</feature>
<evidence type="ECO:0000313" key="2">
    <source>
        <dbReference type="EMBL" id="SVD43677.1"/>
    </source>
</evidence>
<organism evidence="2">
    <name type="scientific">marine metagenome</name>
    <dbReference type="NCBI Taxonomy" id="408172"/>
    <lineage>
        <taxon>unclassified sequences</taxon>
        <taxon>metagenomes</taxon>
        <taxon>ecological metagenomes</taxon>
    </lineage>
</organism>
<evidence type="ECO:0000259" key="1">
    <source>
        <dbReference type="Pfam" id="PF16363"/>
    </source>
</evidence>
<dbReference type="SUPFAM" id="SSF51735">
    <property type="entry name" value="NAD(P)-binding Rossmann-fold domains"/>
    <property type="match status" value="1"/>
</dbReference>
<name>A0A382VB66_9ZZZZ</name>
<protein>
    <recommendedName>
        <fullName evidence="1">NAD(P)-binding domain-containing protein</fullName>
    </recommendedName>
</protein>
<sequence>LFRGRKENIDKYIGVNESSFHNLDILSSASTSAICELILKYKPDYVLHYAAINGTQYFYDKPFETLSVNSVGTYNLLCAIKEAKQKNNTIEPIIAFSSSSEVYGSAENIPTNENDQTYLRINEDRDSYAAGKLISEFYVRNYCNSMGLDWIIFRIFNVYGPRMVGSKYGQVIPEFIKRLSNGEHPLKIIGDGSHTRSFCYIDDHIDLTWRTLNIAKKNEVYNIGNPVEIKIIDLASIIMRKMGLEINYEFLPERSGDHKRRVPDVSKVKKEVGKFDFISLENGIQK</sequence>
<feature type="non-terminal residue" evidence="2">
    <location>
        <position position="1"/>
    </location>
</feature>
<proteinExistence type="predicted"/>
<accession>A0A382VB66</accession>
<gene>
    <name evidence="2" type="ORF">METZ01_LOCUS396531</name>
</gene>
<feature type="non-terminal residue" evidence="2">
    <location>
        <position position="286"/>
    </location>
</feature>
<dbReference type="EMBL" id="UINC01150563">
    <property type="protein sequence ID" value="SVD43677.1"/>
    <property type="molecule type" value="Genomic_DNA"/>
</dbReference>
<dbReference type="AlphaFoldDB" id="A0A382VB66"/>
<dbReference type="Pfam" id="PF16363">
    <property type="entry name" value="GDP_Man_Dehyd"/>
    <property type="match status" value="1"/>
</dbReference>
<reference evidence="2" key="1">
    <citation type="submission" date="2018-05" db="EMBL/GenBank/DDBJ databases">
        <authorList>
            <person name="Lanie J.A."/>
            <person name="Ng W.-L."/>
            <person name="Kazmierczak K.M."/>
            <person name="Andrzejewski T.M."/>
            <person name="Davidsen T.M."/>
            <person name="Wayne K.J."/>
            <person name="Tettelin H."/>
            <person name="Glass J.I."/>
            <person name="Rusch D."/>
            <person name="Podicherti R."/>
            <person name="Tsui H.-C.T."/>
            <person name="Winkler M.E."/>
        </authorList>
    </citation>
    <scope>NUCLEOTIDE SEQUENCE</scope>
</reference>
<dbReference type="Gene3D" id="3.40.50.720">
    <property type="entry name" value="NAD(P)-binding Rossmann-like Domain"/>
    <property type="match status" value="1"/>
</dbReference>
<dbReference type="InterPro" id="IPR036291">
    <property type="entry name" value="NAD(P)-bd_dom_sf"/>
</dbReference>